<evidence type="ECO:0000313" key="13">
    <source>
        <dbReference type="Proteomes" id="UP000694569"/>
    </source>
</evidence>
<feature type="region of interest" description="Disordered" evidence="9">
    <location>
        <begin position="1257"/>
        <end position="1338"/>
    </location>
</feature>
<feature type="region of interest" description="Disordered" evidence="9">
    <location>
        <begin position="363"/>
        <end position="385"/>
    </location>
</feature>
<dbReference type="Gene3D" id="1.10.555.10">
    <property type="entry name" value="Rho GTPase activation protein"/>
    <property type="match status" value="1"/>
</dbReference>
<feature type="compositionally biased region" description="Basic and acidic residues" evidence="9">
    <location>
        <begin position="1221"/>
        <end position="1240"/>
    </location>
</feature>
<dbReference type="PANTHER" id="PTHR23175:SF5">
    <property type="entry name" value="RHO GTPASE-ACTIVATING PROTEIN 23"/>
    <property type="match status" value="1"/>
</dbReference>
<dbReference type="PROSITE" id="PS50238">
    <property type="entry name" value="RHOGAP"/>
    <property type="match status" value="1"/>
</dbReference>
<feature type="domain" description="Rho-GAP" evidence="11">
    <location>
        <begin position="896"/>
        <end position="1088"/>
    </location>
</feature>
<organism evidence="12 13">
    <name type="scientific">Leptobrachium leishanense</name>
    <name type="common">Leishan spiny toad</name>
    <dbReference type="NCBI Taxonomy" id="445787"/>
    <lineage>
        <taxon>Eukaryota</taxon>
        <taxon>Metazoa</taxon>
        <taxon>Chordata</taxon>
        <taxon>Craniata</taxon>
        <taxon>Vertebrata</taxon>
        <taxon>Euteleostomi</taxon>
        <taxon>Amphibia</taxon>
        <taxon>Batrachia</taxon>
        <taxon>Anura</taxon>
        <taxon>Pelobatoidea</taxon>
        <taxon>Megophryidae</taxon>
        <taxon>Leptobrachium</taxon>
    </lineage>
</organism>
<dbReference type="SUPFAM" id="SSF48350">
    <property type="entry name" value="GTPase activation domain, GAP"/>
    <property type="match status" value="1"/>
</dbReference>
<feature type="compositionally biased region" description="Basic and acidic residues" evidence="9">
    <location>
        <begin position="1204"/>
        <end position="1213"/>
    </location>
</feature>
<feature type="compositionally biased region" description="Polar residues" evidence="9">
    <location>
        <begin position="478"/>
        <end position="488"/>
    </location>
</feature>
<feature type="region of interest" description="Disordered" evidence="9">
    <location>
        <begin position="1404"/>
        <end position="1453"/>
    </location>
</feature>
<dbReference type="CDD" id="cd06756">
    <property type="entry name" value="PDZ_ARHGAP21_23-like"/>
    <property type="match status" value="1"/>
</dbReference>
<dbReference type="Gene3D" id="2.30.42.10">
    <property type="match status" value="1"/>
</dbReference>
<feature type="region of interest" description="Disordered" evidence="9">
    <location>
        <begin position="258"/>
        <end position="342"/>
    </location>
</feature>
<evidence type="ECO:0000259" key="11">
    <source>
        <dbReference type="PROSITE" id="PS50238"/>
    </source>
</evidence>
<dbReference type="GeneTree" id="ENSGT00940000157982"/>
<dbReference type="Proteomes" id="UP000694569">
    <property type="component" value="Unplaced"/>
</dbReference>
<reference evidence="12" key="1">
    <citation type="submission" date="2025-08" db="UniProtKB">
        <authorList>
            <consortium name="Ensembl"/>
        </authorList>
    </citation>
    <scope>IDENTIFICATION</scope>
</reference>
<evidence type="ECO:0000256" key="3">
    <source>
        <dbReference type="ARBA" id="ARBA00004395"/>
    </source>
</evidence>
<evidence type="ECO:0000256" key="6">
    <source>
        <dbReference type="ARBA" id="ARBA00023034"/>
    </source>
</evidence>
<evidence type="ECO:0000313" key="12">
    <source>
        <dbReference type="Ensembl" id="ENSLLEP00000035736.1"/>
    </source>
</evidence>
<comment type="function">
    <text evidence="8">GTPase-activating protein (GAP) for rhoa and cdc42.</text>
</comment>
<dbReference type="GO" id="GO:0000139">
    <property type="term" value="C:Golgi membrane"/>
    <property type="evidence" value="ECO:0007669"/>
    <property type="project" value="UniProtKB-SubCell"/>
</dbReference>
<feature type="region of interest" description="Disordered" evidence="9">
    <location>
        <begin position="1163"/>
        <end position="1245"/>
    </location>
</feature>
<dbReference type="GO" id="GO:0070161">
    <property type="term" value="C:anchoring junction"/>
    <property type="evidence" value="ECO:0007669"/>
    <property type="project" value="UniProtKB-SubCell"/>
</dbReference>
<dbReference type="PANTHER" id="PTHR23175">
    <property type="entry name" value="PDZ DOMAIN-CONTAINING PROTEIN"/>
    <property type="match status" value="1"/>
</dbReference>
<feature type="region of interest" description="Disordered" evidence="9">
    <location>
        <begin position="48"/>
        <end position="85"/>
    </location>
</feature>
<feature type="compositionally biased region" description="Basic residues" evidence="9">
    <location>
        <begin position="367"/>
        <end position="380"/>
    </location>
</feature>
<dbReference type="SMART" id="SM00228">
    <property type="entry name" value="PDZ"/>
    <property type="match status" value="1"/>
</dbReference>
<evidence type="ECO:0000256" key="4">
    <source>
        <dbReference type="ARBA" id="ARBA00022468"/>
    </source>
</evidence>
<dbReference type="SMART" id="SM00324">
    <property type="entry name" value="RhoGAP"/>
    <property type="match status" value="1"/>
</dbReference>
<keyword evidence="7" id="KW-0968">Cytoplasmic vesicle</keyword>
<evidence type="ECO:0000256" key="2">
    <source>
        <dbReference type="ARBA" id="ARBA00004284"/>
    </source>
</evidence>
<gene>
    <name evidence="12" type="primary">ARHGAP23</name>
</gene>
<keyword evidence="6" id="KW-0333">Golgi apparatus</keyword>
<dbReference type="SUPFAM" id="SSF50156">
    <property type="entry name" value="PDZ domain-like"/>
    <property type="match status" value="1"/>
</dbReference>
<feature type="compositionally biased region" description="Polar residues" evidence="9">
    <location>
        <begin position="1415"/>
        <end position="1430"/>
    </location>
</feature>
<name>A0A8C5WG44_9ANUR</name>
<dbReference type="InterPro" id="IPR036034">
    <property type="entry name" value="PDZ_sf"/>
</dbReference>
<keyword evidence="13" id="KW-1185">Reference proteome</keyword>
<feature type="domain" description="PDZ" evidence="10">
    <location>
        <begin position="95"/>
        <end position="202"/>
    </location>
</feature>
<dbReference type="Pfam" id="PF00620">
    <property type="entry name" value="RhoGAP"/>
    <property type="match status" value="1"/>
</dbReference>
<dbReference type="GO" id="GO:0030659">
    <property type="term" value="C:cytoplasmic vesicle membrane"/>
    <property type="evidence" value="ECO:0007669"/>
    <property type="project" value="UniProtKB-SubCell"/>
</dbReference>
<dbReference type="GO" id="GO:0007165">
    <property type="term" value="P:signal transduction"/>
    <property type="evidence" value="ECO:0007669"/>
    <property type="project" value="InterPro"/>
</dbReference>
<dbReference type="GO" id="GO:0005096">
    <property type="term" value="F:GTPase activator activity"/>
    <property type="evidence" value="ECO:0007669"/>
    <property type="project" value="UniProtKB-KW"/>
</dbReference>
<feature type="region of interest" description="Disordered" evidence="9">
    <location>
        <begin position="524"/>
        <end position="622"/>
    </location>
</feature>
<feature type="region of interest" description="Disordered" evidence="9">
    <location>
        <begin position="471"/>
        <end position="491"/>
    </location>
</feature>
<feature type="region of interest" description="Disordered" evidence="9">
    <location>
        <begin position="1114"/>
        <end position="1138"/>
    </location>
</feature>
<dbReference type="PROSITE" id="PS50106">
    <property type="entry name" value="PDZ"/>
    <property type="match status" value="1"/>
</dbReference>
<evidence type="ECO:0000256" key="7">
    <source>
        <dbReference type="ARBA" id="ARBA00023329"/>
    </source>
</evidence>
<keyword evidence="5" id="KW-0965">Cell junction</keyword>
<evidence type="ECO:0000256" key="9">
    <source>
        <dbReference type="SAM" id="MobiDB-lite"/>
    </source>
</evidence>
<evidence type="ECO:0000256" key="5">
    <source>
        <dbReference type="ARBA" id="ARBA00022949"/>
    </source>
</evidence>
<dbReference type="InterPro" id="IPR000198">
    <property type="entry name" value="RhoGAP_dom"/>
</dbReference>
<dbReference type="Ensembl" id="ENSLLET00000037094.1">
    <property type="protein sequence ID" value="ENSLLEP00000035736.1"/>
    <property type="gene ID" value="ENSLLEG00000022344.1"/>
</dbReference>
<dbReference type="FunFam" id="2.30.42.10:FF:000066">
    <property type="entry name" value="Rho GTPase activating protein 21"/>
    <property type="match status" value="1"/>
</dbReference>
<dbReference type="Pfam" id="PF17820">
    <property type="entry name" value="PDZ_6"/>
    <property type="match status" value="1"/>
</dbReference>
<evidence type="ECO:0000259" key="10">
    <source>
        <dbReference type="PROSITE" id="PS50106"/>
    </source>
</evidence>
<evidence type="ECO:0000256" key="1">
    <source>
        <dbReference type="ARBA" id="ARBA00004282"/>
    </source>
</evidence>
<protein>
    <submittedName>
        <fullName evidence="12">Rho GTPase activating protein 23</fullName>
    </submittedName>
</protein>
<dbReference type="InterPro" id="IPR008936">
    <property type="entry name" value="Rho_GTPase_activation_prot"/>
</dbReference>
<dbReference type="InterPro" id="IPR041489">
    <property type="entry name" value="PDZ_6"/>
</dbReference>
<keyword evidence="4" id="KW-0343">GTPase activation</keyword>
<proteinExistence type="predicted"/>
<dbReference type="InterPro" id="IPR001478">
    <property type="entry name" value="PDZ"/>
</dbReference>
<dbReference type="CDD" id="cd04395">
    <property type="entry name" value="RhoGAP_ARHGAP21"/>
    <property type="match status" value="1"/>
</dbReference>
<evidence type="ECO:0000256" key="8">
    <source>
        <dbReference type="ARBA" id="ARBA00053384"/>
    </source>
</evidence>
<accession>A0A8C5WG44</accession>
<dbReference type="FunFam" id="1.10.555.10:FF:000014">
    <property type="entry name" value="Rho GTPase activating protein 21"/>
    <property type="match status" value="1"/>
</dbReference>
<comment type="subcellular location">
    <subcellularLocation>
        <location evidence="1">Cell junction</location>
    </subcellularLocation>
    <subcellularLocation>
        <location evidence="2">Cytoplasmic vesicle membrane</location>
        <topology evidence="2">Peripheral membrane protein</topology>
    </subcellularLocation>
    <subcellularLocation>
        <location evidence="3">Golgi apparatus membrane</location>
        <topology evidence="3">Peripheral membrane protein</topology>
    </subcellularLocation>
</comment>
<sequence>MRMDVAMVQDGVCSSPVPGWCWEKVVGVDCSSPEPCCIWLARSTSRESGESSFQGRNKSPPWRVTQGSPLVQHDGGFRSTSPPQDESFTWVGPRTLVIRKTRQGFGFTLRHFIVYPPESAVHSTHQEENGSAEFSSGRLEPMDTIFVKQVKEGGPAQQAGLCTGDRLVKVNGESIIGKTYSQVIAVIQNSEDVLELSIMPRDEDILQLAYSQDAYLKGNDPYRGGAHSIPEPPPLYYPLRGQTPEHVPMYPSSSRFYRPRFDDSSAARSPLHTEVPRTSPAHRDSYSQPAPLIHPPPRPHVGSPASSDRFRGPGPPGVSSHGWSSRHVPEPPSKISSDSWDQLTNPRWVGQWERHQALCNWMSQQTPHRRPAALPPRRRSASQDRLGEVSIQRSWPQSVSQDTLHQPPINQSWSHRAQSDNFLSCYEHSVDKLDLSGLISPPYERPMWSSDHPPRTAPPLFRIPPSHTVAVSPRETGKTQGQHPSSADSGYIGYRSYSPSFQRRTEHLNAFSFRDTAFSGLPTFRTAQYPASPPSPPVKREQSTSTSSTDESCVTGERREEVVLRQKPPSGRKAPPITRQVNVIFPEDGKEMKYSTSSGTEETSREKPLQRVPPLPSSEEPLASIPFIDEPTSPSIDLRAKHVPASCVVSSAINSAPAISASPSSPTFSFSMSRHYSQDCSSIKSSRRSSYLLAITTERSKSCDDGLNTFRDEGRIPRRPVGRVPSLRMLRSFFTDGSLDSLVASEDGQTKRHSASELSDTEYSDVCREGWLLYKQILTNKGKAEDRDDMLGWVKAIRENSRSEGEDPAFASQALINKKLNDYRKVSISGAKPETSPKGMRSLGIRSDLLWASALGAPRSPKPDSASKEEGPASMVTWGINLMKKNKKCTPRAFGVRLEDCQPAAENTKVPLIVELCCTLVEQNGLEYMGIYRVPGNNAVVCSLQEQLNKGLCENNIQDQRWQDLNVVSSLLKSFFRKLPEPLFTDDKYNDFIEANRVEDSRERLKTLRKLIRELPSYYYETLRFLVRHLKTVADHAEKNKMEPRNLALVFGPTLVRTSEDNMTDMVTHMPDRYKIVETLIQHADWFFSDEEKSEKTPVDESDSQSIPNIEHLLPNIGRTAGPGDTSDSANSDSVKAKASRKELYARDILSIPFISAVNRKRRKRRDEKRFGSSTEEEDSEQEVVMVPQAKEEAEVIEEQTEAEEAKTQDVHRASKAAATGEEKRLESQWRAPEEERIPADTRSIVSGYSTLSTLCSEPVSSVRGGDEADDERSEFSHMETDTELGGTAQPGERPRSQDSFTSQRLIPGDTLARRRLVKGKSEVSGEADQGTTCAPQRIRPAAADDLCAAALRKPGSPETRRRKSAWRRHTVVLPGQLTDCNFNDWKEPLTGATAAAEPGVRLSGGAWAEGRDSGLSSLESQKAKATSAQEPGASKASKPQIPSLQPGLRHYL</sequence>
<reference evidence="12" key="2">
    <citation type="submission" date="2025-09" db="UniProtKB">
        <authorList>
            <consortium name="Ensembl"/>
        </authorList>
    </citation>
    <scope>IDENTIFICATION</scope>
</reference>
<dbReference type="OrthoDB" id="6281275at2759"/>